<comment type="similarity">
    <text evidence="8">Belongs to the adenylyl cyclase class-4/guanylyl cyclase family.</text>
</comment>
<dbReference type="InterPro" id="IPR018297">
    <property type="entry name" value="A/G_cyclase_CS"/>
</dbReference>
<keyword evidence="7" id="KW-0141">cGMP biosynthesis</keyword>
<keyword evidence="6 8" id="KW-0456">Lyase</keyword>
<dbReference type="Pfam" id="PF07700">
    <property type="entry name" value="HNOB"/>
    <property type="match status" value="1"/>
</dbReference>
<dbReference type="PROSITE" id="PS50125">
    <property type="entry name" value="GUANYLATE_CYCLASE_2"/>
    <property type="match status" value="1"/>
</dbReference>
<dbReference type="Gene3D" id="3.90.1520.10">
    <property type="entry name" value="H-NOX domain"/>
    <property type="match status" value="1"/>
</dbReference>
<dbReference type="RefSeq" id="XP_002737042.1">
    <property type="nucleotide sequence ID" value="XM_002736996.1"/>
</dbReference>
<evidence type="ECO:0000313" key="11">
    <source>
        <dbReference type="Proteomes" id="UP000694865"/>
    </source>
</evidence>
<evidence type="ECO:0000256" key="2">
    <source>
        <dbReference type="ARBA" id="ARBA00012202"/>
    </source>
</evidence>
<dbReference type="InterPro" id="IPR001054">
    <property type="entry name" value="A/G_cyclase"/>
</dbReference>
<dbReference type="PANTHER" id="PTHR45655">
    <property type="entry name" value="GUANYLATE CYCLASE SOLUBLE SUBUNIT BETA-2"/>
    <property type="match status" value="1"/>
</dbReference>
<dbReference type="Proteomes" id="UP000694865">
    <property type="component" value="Unplaced"/>
</dbReference>
<dbReference type="InterPro" id="IPR011644">
    <property type="entry name" value="Heme_NO-bd"/>
</dbReference>
<dbReference type="Pfam" id="PF00211">
    <property type="entry name" value="Guanylate_cyc"/>
    <property type="match status" value="1"/>
</dbReference>
<evidence type="ECO:0000256" key="8">
    <source>
        <dbReference type="RuleBase" id="RU000405"/>
    </source>
</evidence>
<dbReference type="SMART" id="SM00044">
    <property type="entry name" value="CYCc"/>
    <property type="match status" value="1"/>
</dbReference>
<dbReference type="PANTHER" id="PTHR45655:SF13">
    <property type="entry name" value="SOLUBLE GUANYLATE CYCLASE GCY-32-RELATED"/>
    <property type="match status" value="1"/>
</dbReference>
<dbReference type="InterPro" id="IPR038158">
    <property type="entry name" value="H-NOX_domain_sf"/>
</dbReference>
<keyword evidence="9" id="KW-0175">Coiled coil</keyword>
<feature type="domain" description="Guanylate cyclase" evidence="10">
    <location>
        <begin position="460"/>
        <end position="588"/>
    </location>
</feature>
<dbReference type="SUPFAM" id="SSF111126">
    <property type="entry name" value="Ligand-binding domain in the NO signalling and Golgi transport"/>
    <property type="match status" value="1"/>
</dbReference>
<feature type="coiled-coil region" evidence="9">
    <location>
        <begin position="405"/>
        <end position="432"/>
    </location>
</feature>
<dbReference type="EC" id="4.6.1.2" evidence="2"/>
<dbReference type="PROSITE" id="PS00452">
    <property type="entry name" value="GUANYLATE_CYCLASE_1"/>
    <property type="match status" value="1"/>
</dbReference>
<comment type="subcellular location">
    <subcellularLocation>
        <location evidence="1">Cytoplasm</location>
    </subcellularLocation>
</comment>
<evidence type="ECO:0000313" key="12">
    <source>
        <dbReference type="RefSeq" id="XP_002737042.1"/>
    </source>
</evidence>
<evidence type="ECO:0000256" key="7">
    <source>
        <dbReference type="ARBA" id="ARBA00023293"/>
    </source>
</evidence>
<organism evidence="11 12">
    <name type="scientific">Saccoglossus kowalevskii</name>
    <name type="common">Acorn worm</name>
    <dbReference type="NCBI Taxonomy" id="10224"/>
    <lineage>
        <taxon>Eukaryota</taxon>
        <taxon>Metazoa</taxon>
        <taxon>Hemichordata</taxon>
        <taxon>Enteropneusta</taxon>
        <taxon>Harrimaniidae</taxon>
        <taxon>Saccoglossus</taxon>
    </lineage>
</organism>
<evidence type="ECO:0000256" key="9">
    <source>
        <dbReference type="SAM" id="Coils"/>
    </source>
</evidence>
<name>A0ABM0GTI7_SACKO</name>
<evidence type="ECO:0000256" key="1">
    <source>
        <dbReference type="ARBA" id="ARBA00004496"/>
    </source>
</evidence>
<dbReference type="SUPFAM" id="SSF55073">
    <property type="entry name" value="Nucleotide cyclase"/>
    <property type="match status" value="1"/>
</dbReference>
<evidence type="ECO:0000256" key="6">
    <source>
        <dbReference type="ARBA" id="ARBA00023239"/>
    </source>
</evidence>
<evidence type="ECO:0000256" key="3">
    <source>
        <dbReference type="ARBA" id="ARBA00022490"/>
    </source>
</evidence>
<evidence type="ECO:0000256" key="4">
    <source>
        <dbReference type="ARBA" id="ARBA00022741"/>
    </source>
</evidence>
<evidence type="ECO:0000259" key="10">
    <source>
        <dbReference type="PROSITE" id="PS50125"/>
    </source>
</evidence>
<keyword evidence="11" id="KW-1185">Reference proteome</keyword>
<dbReference type="Pfam" id="PF07701">
    <property type="entry name" value="HNOBA"/>
    <property type="match status" value="1"/>
</dbReference>
<dbReference type="InterPro" id="IPR029787">
    <property type="entry name" value="Nucleotide_cyclase"/>
</dbReference>
<dbReference type="InterPro" id="IPR042463">
    <property type="entry name" value="HNOB_dom_associated_sf"/>
</dbReference>
<dbReference type="InterPro" id="IPR024096">
    <property type="entry name" value="NO_sig/Golgi_transp_ligand-bd"/>
</dbReference>
<dbReference type="Gene3D" id="6.10.250.780">
    <property type="match status" value="1"/>
</dbReference>
<dbReference type="Gene3D" id="3.30.70.1230">
    <property type="entry name" value="Nucleotide cyclase"/>
    <property type="match status" value="1"/>
</dbReference>
<evidence type="ECO:0000256" key="5">
    <source>
        <dbReference type="ARBA" id="ARBA00023134"/>
    </source>
</evidence>
<dbReference type="GeneID" id="100368682"/>
<dbReference type="InterPro" id="IPR011645">
    <property type="entry name" value="HNOB_dom_associated"/>
</dbReference>
<gene>
    <name evidence="12" type="primary">LOC100368682</name>
</gene>
<sequence>MTDCVADGINKVNQIVQQIIEWMALHMWDWSRLLKKSNRGLVKWHDNCETGVNDVSGIGFTVLNEGTTDVGLVVTEALASLDIPVVLEMLGEFFVIYVLRLGYEKLLSVLGNDLKSFLESLDFLHFVHLKSTFTEMSAPSFRCSELDDGSLLLHYYSNRKGLEPIVVGIVKSIAKKFFDIEVTVVVYSEQETPPLGRETHTTFIIRSVGDFAISTKRKTKTIASPVRKFVVGGDIPRPFSTWDLRNFFQAPDRLWMDEESFCRAFPFHFVFDESLVFKQCGVMIQRVCQNLTLNENTVSDFLEIMHPNIPMTSQDIRQFINIEFVMAIKKERVKEYYTDKSRLILRGQMMWMEDLLCLVFLCTPFVHTLEEMKQCGLHFADLAVHDLTRDLVLANQQRLLELQLAKQLEQKEEELRLTLKQLEEEKKKTDMLLYSMMPRQAAEQLREGKKVDAGYFDKVTVLFSDIVKFTNICSHCKPIEVIHLLNDMYSRFDRLTSVYEVYKVETIGDAYMVVGGLHVSKSAHAQGVANFALGIIKASIQVKSPADGNSIKIRVGIHSGPVVTGVVGEKVPRYSLFGDTVNVASRMESHGVPGRIHISHETKLCLEGGDYVIEIRGEIEVKGKGRMVTYFLNSNKVDAEPPTGDDRIIPPGEDQISATSSVNTLSDSFAYLKLPPSTMGSEDSLSRDSAGGAVTGMKRVASGRLHEPNNTNDDLYADNNVQCPLNTGDYSNEQQEMIASRVTSLTRAMDGNMRSTGNNEMFVIPASYLSEHNSSYSQHSKTCNIL</sequence>
<proteinExistence type="inferred from homology"/>
<keyword evidence="5" id="KW-0342">GTP-binding</keyword>
<dbReference type="Gene3D" id="3.30.450.260">
    <property type="entry name" value="Haem NO binding associated domain"/>
    <property type="match status" value="1"/>
</dbReference>
<accession>A0ABM0GTI7</accession>
<reference evidence="12" key="1">
    <citation type="submission" date="2025-08" db="UniProtKB">
        <authorList>
            <consortium name="RefSeq"/>
        </authorList>
    </citation>
    <scope>IDENTIFICATION</scope>
    <source>
        <tissue evidence="12">Testes</tissue>
    </source>
</reference>
<protein>
    <recommendedName>
        <fullName evidence="2">guanylate cyclase</fullName>
        <ecNumber evidence="2">4.6.1.2</ecNumber>
    </recommendedName>
</protein>
<dbReference type="CDD" id="cd07302">
    <property type="entry name" value="CHD"/>
    <property type="match status" value="1"/>
</dbReference>
<keyword evidence="4" id="KW-0547">Nucleotide-binding</keyword>
<keyword evidence="3" id="KW-0963">Cytoplasm</keyword>